<keyword evidence="2" id="KW-1185">Reference proteome</keyword>
<evidence type="ECO:0000313" key="2">
    <source>
        <dbReference type="Proteomes" id="UP000053732"/>
    </source>
</evidence>
<reference evidence="1 2" key="1">
    <citation type="journal article" date="2014" name="Nat. Commun.">
        <title>Multiple recent horizontal transfers of a large genomic region in cheese making fungi.</title>
        <authorList>
            <person name="Cheeseman K."/>
            <person name="Ropars J."/>
            <person name="Renault P."/>
            <person name="Dupont J."/>
            <person name="Gouzy J."/>
            <person name="Branca A."/>
            <person name="Abraham A.L."/>
            <person name="Ceppi M."/>
            <person name="Conseiller E."/>
            <person name="Debuchy R."/>
            <person name="Malagnac F."/>
            <person name="Goarin A."/>
            <person name="Silar P."/>
            <person name="Lacoste S."/>
            <person name="Sallet E."/>
            <person name="Bensimon A."/>
            <person name="Giraud T."/>
            <person name="Brygoo Y."/>
        </authorList>
    </citation>
    <scope>NUCLEOTIDE SEQUENCE [LARGE SCALE GENOMIC DNA]</scope>
    <source>
        <strain evidence="2">FM 013</strain>
    </source>
</reference>
<proteinExistence type="predicted"/>
<dbReference type="EMBL" id="HG793134">
    <property type="protein sequence ID" value="CRL17077.1"/>
    <property type="molecule type" value="Genomic_DNA"/>
</dbReference>
<accession>A0A0G4NSR8</accession>
<protein>
    <submittedName>
        <fullName evidence="1">Str. FM013</fullName>
    </submittedName>
</protein>
<dbReference type="AlphaFoldDB" id="A0A0G4NSR8"/>
<dbReference type="STRING" id="1429867.A0A0G4NSR8"/>
<sequence length="460" mass="52118">MSRSWKQVRAYADHLGHPVVLEQYVNPEYEPEPSELVAFQVYSLAPLDDDHDKLRDYLMQMFWNNEVKPLFEIYSYRPPDGFACIEHNRIEIARRKQQHQLGVKNPLPLIPRFNRPYSSSNVGFCVLIRSHSYRVGNMQDSEEAEEIGEGPDLLYFNRTFSSTCTEVDVAQHLREGQEELPSEAFEFVIERLIDQIYIGQLMILDIFNNVPRYPERDALGIDEGEPPSQDMPTKEQIRDQLDQETSGSGFFSLDPAFHISQEANIVTVTNTPKGETPDIQYIIHTAFLSHIRDAEGSSILESTALLFTASMVSNLPANKTLTLKFFIPKSNSWSAIRPAQNEVLKILSQRNEENRENPFSIGALHNITTGSQPLAAKRFTPQGPDQYIKSSQGACDDSGFRTFTVVLDRAKFVSEAGVYFYMTDSDESEDPDTSADDTIVSRVVDMNTAARRLGVVVLDE</sequence>
<organism evidence="1 2">
    <name type="scientific">Penicillium camemberti (strain FM 013)</name>
    <dbReference type="NCBI Taxonomy" id="1429867"/>
    <lineage>
        <taxon>Eukaryota</taxon>
        <taxon>Fungi</taxon>
        <taxon>Dikarya</taxon>
        <taxon>Ascomycota</taxon>
        <taxon>Pezizomycotina</taxon>
        <taxon>Eurotiomycetes</taxon>
        <taxon>Eurotiomycetidae</taxon>
        <taxon>Eurotiales</taxon>
        <taxon>Aspergillaceae</taxon>
        <taxon>Penicillium</taxon>
    </lineage>
</organism>
<evidence type="ECO:0000313" key="1">
    <source>
        <dbReference type="EMBL" id="CRL17077.1"/>
    </source>
</evidence>
<gene>
    <name evidence="1" type="ORF">PCAMFM013_S001g000037</name>
</gene>
<name>A0A0G4NSR8_PENC3</name>
<dbReference type="Proteomes" id="UP000053732">
    <property type="component" value="Unassembled WGS sequence"/>
</dbReference>